<dbReference type="SUPFAM" id="SSF75005">
    <property type="entry name" value="Arabinanase/levansucrase/invertase"/>
    <property type="match status" value="1"/>
</dbReference>
<comment type="caution">
    <text evidence="3">The sequence shown here is derived from an EMBL/GenBank/DDBJ whole genome shotgun (WGS) entry which is preliminary data.</text>
</comment>
<evidence type="ECO:0000259" key="2">
    <source>
        <dbReference type="Pfam" id="PF03629"/>
    </source>
</evidence>
<dbReference type="EMBL" id="QTUJ01000002">
    <property type="protein sequence ID" value="REF70412.1"/>
    <property type="molecule type" value="Genomic_DNA"/>
</dbReference>
<dbReference type="Gene3D" id="2.115.10.20">
    <property type="entry name" value="Glycosyl hydrolase domain, family 43"/>
    <property type="match status" value="1"/>
</dbReference>
<dbReference type="PANTHER" id="PTHR31988">
    <property type="entry name" value="ESTERASE, PUTATIVE (DUF303)-RELATED"/>
    <property type="match status" value="1"/>
</dbReference>
<protein>
    <recommendedName>
        <fullName evidence="2">Sialate O-acetylesterase domain-containing protein</fullName>
    </recommendedName>
</protein>
<dbReference type="SUPFAM" id="SSF52266">
    <property type="entry name" value="SGNH hydrolase"/>
    <property type="match status" value="1"/>
</dbReference>
<dbReference type="AlphaFoldDB" id="A0A3D9XQD4"/>
<evidence type="ECO:0000313" key="4">
    <source>
        <dbReference type="Proteomes" id="UP000256941"/>
    </source>
</evidence>
<dbReference type="InterPro" id="IPR005181">
    <property type="entry name" value="SASA"/>
</dbReference>
<dbReference type="GO" id="GO:0016788">
    <property type="term" value="F:hydrolase activity, acting on ester bonds"/>
    <property type="evidence" value="ECO:0007669"/>
    <property type="project" value="UniProtKB-ARBA"/>
</dbReference>
<dbReference type="InterPro" id="IPR036514">
    <property type="entry name" value="SGNH_hydro_sf"/>
</dbReference>
<name>A0A3D9XQD4_PARVE</name>
<organism evidence="3 4">
    <name type="scientific">Paracoccus versutus</name>
    <name type="common">Thiobacillus versutus</name>
    <dbReference type="NCBI Taxonomy" id="34007"/>
    <lineage>
        <taxon>Bacteria</taxon>
        <taxon>Pseudomonadati</taxon>
        <taxon>Pseudomonadota</taxon>
        <taxon>Alphaproteobacteria</taxon>
        <taxon>Rhodobacterales</taxon>
        <taxon>Paracoccaceae</taxon>
        <taxon>Paracoccus</taxon>
    </lineage>
</organism>
<sequence length="1009" mass="107527">MTVESAKNKAGPFNVTGASGTFPRDFLLLDEDHLRVIRVRDGEETDLTSGIGHTGIGTADGTVVISTGIQAGDQIYLLRAVPNLQRSDYNAQGRVRTEQVESDLDLTIMQIQDLREAQGRALTLAVSSEIGGEAALSAALDAPKYANEAKRAAETAVEASRAVPPNYRSRSDLANAMSGLIPEMTASVGPVAYTIDPSATGWRSAMADIGVDGVALRDEPINAYVAAWFADDGDNTIYFYTSPDGKTWSRLNDSFVRVGNTNRNVLSRDPSLVFFRGEFWMSVTNYAEGSHDAVIFRSRDLMNWRRFQVKFGPVPNISATVPFPGGIVPASFVWAPELVVDGDDLYAFPTIRYGNDVVDDYGSTIQSKRIFRSRLVSPDTMEFSALEYVPLGDVHPKGTYQAVGEIAAPPSVPLRHINGQSGMMGLDITFSQDFRAEFPADDLIIIPAAAGATSFSGGNWIAGGSTYNNFVSRVNTFLAANPDVVLEAMIWQQGEDDRNNSNYQSQLADFFVRARGDIPALSGVPLLLGEMGTFVPAGTTDINAVIAAVAAATPNAHVVSSAGLTDKGDSLHFNAASYRTLGHRYFSAFASARGSTGSGPVPQRRAIIIAGQSNAVGQDLFENQAVIGGQLDAAAEWKLTEPGWWFVTKDEKAKTCLVFDGDAIDGGFDYVQTLTAPYMVEGFSLVPHTYLTPAGVRDLKWRIYCDAHADLDNVPLGKQFYWELPTPGASPEAFTAINVSHPVRHGGVKNLAVRSDAAAIPAIYRAAAFMHGDPGRGFSYSVQLASGARSINPQEGVLYYVGGIGNTVTLTIKDGAADVFHLAALTFATDSGIHVLQSPVVAWPVALGFGDNVNQVVTFRRGPSGLYYPDLAPRAAFSAHKGGTPQTISGALVQTAISFPSEEFDSGASFDVASGMWTPPPGRYRVTASVRFTGSVAGANNSLLLLRDGAVYRRMSMQSNGAGDMTLDLTALVRANGSNAFGVAVVLGGSGDKTISGAAADTWFEGVPV</sequence>
<dbReference type="Pfam" id="PF03629">
    <property type="entry name" value="SASA"/>
    <property type="match status" value="1"/>
</dbReference>
<gene>
    <name evidence="3" type="ORF">BDD41_3144</name>
</gene>
<dbReference type="InterPro" id="IPR023296">
    <property type="entry name" value="Glyco_hydro_beta-prop_sf"/>
</dbReference>
<keyword evidence="1" id="KW-0378">Hydrolase</keyword>
<dbReference type="InterPro" id="IPR052940">
    <property type="entry name" value="Carb_Esterase_6"/>
</dbReference>
<evidence type="ECO:0000256" key="1">
    <source>
        <dbReference type="ARBA" id="ARBA00022801"/>
    </source>
</evidence>
<evidence type="ECO:0000313" key="3">
    <source>
        <dbReference type="EMBL" id="REF70412.1"/>
    </source>
</evidence>
<dbReference type="PANTHER" id="PTHR31988:SF19">
    <property type="entry name" value="9-O-ACETYL-N-ACETYLNEURAMINIC ACID DEACETYLASE-RELATED"/>
    <property type="match status" value="1"/>
</dbReference>
<reference evidence="3 4" key="1">
    <citation type="submission" date="2018-08" db="EMBL/GenBank/DDBJ databases">
        <title>Genomic Encyclopedia of Archaeal and Bacterial Type Strains, Phase II (KMG-II): from individual species to whole genera.</title>
        <authorList>
            <person name="Goeker M."/>
        </authorList>
    </citation>
    <scope>NUCLEOTIDE SEQUENCE [LARGE SCALE GENOMIC DNA]</scope>
    <source>
        <strain evidence="3 4">DSM 17099</strain>
    </source>
</reference>
<dbReference type="Proteomes" id="UP000256941">
    <property type="component" value="Unassembled WGS sequence"/>
</dbReference>
<dbReference type="RefSeq" id="WP_116222330.1">
    <property type="nucleotide sequence ID" value="NZ_CP038197.1"/>
</dbReference>
<feature type="domain" description="Sialate O-acetylesterase" evidence="2">
    <location>
        <begin position="421"/>
        <end position="590"/>
    </location>
</feature>
<accession>A0A3D9XQD4</accession>
<proteinExistence type="predicted"/>
<dbReference type="Gene3D" id="3.40.50.1110">
    <property type="entry name" value="SGNH hydrolase"/>
    <property type="match status" value="1"/>
</dbReference>